<dbReference type="Pfam" id="PF13516">
    <property type="entry name" value="LRR_6"/>
    <property type="match status" value="1"/>
</dbReference>
<reference evidence="4 5" key="1">
    <citation type="journal article" date="2024" name="Nat. Commun.">
        <title>Phylogenomics reveals the evolutionary origins of lichenization in chlorophyte algae.</title>
        <authorList>
            <person name="Puginier C."/>
            <person name="Libourel C."/>
            <person name="Otte J."/>
            <person name="Skaloud P."/>
            <person name="Haon M."/>
            <person name="Grisel S."/>
            <person name="Petersen M."/>
            <person name="Berrin J.G."/>
            <person name="Delaux P.M."/>
            <person name="Dal Grande F."/>
            <person name="Keller J."/>
        </authorList>
    </citation>
    <scope>NUCLEOTIDE SEQUENCE [LARGE SCALE GENOMIC DNA]</scope>
    <source>
        <strain evidence="4 5">SAG 2523</strain>
    </source>
</reference>
<dbReference type="PANTHER" id="PTHR13318">
    <property type="entry name" value="PARTNER OF PAIRED, ISOFORM B-RELATED"/>
    <property type="match status" value="1"/>
</dbReference>
<dbReference type="SMART" id="SM00367">
    <property type="entry name" value="LRR_CC"/>
    <property type="match status" value="11"/>
</dbReference>
<evidence type="ECO:0000313" key="5">
    <source>
        <dbReference type="Proteomes" id="UP001485043"/>
    </source>
</evidence>
<dbReference type="SUPFAM" id="SSF52058">
    <property type="entry name" value="L domain-like"/>
    <property type="match status" value="1"/>
</dbReference>
<comment type="caution">
    <text evidence="4">The sequence shown here is derived from an EMBL/GenBank/DDBJ whole genome shotgun (WGS) entry which is preliminary data.</text>
</comment>
<dbReference type="Gene3D" id="3.80.10.10">
    <property type="entry name" value="Ribonuclease Inhibitor"/>
    <property type="match status" value="4"/>
</dbReference>
<feature type="domain" description="F-box/LRR-repeat protein 15-like leucin rich repeat" evidence="3">
    <location>
        <begin position="413"/>
        <end position="566"/>
    </location>
</feature>
<gene>
    <name evidence="4" type="ORF">WJX84_004306</name>
</gene>
<dbReference type="GO" id="GO:0005930">
    <property type="term" value="C:axoneme"/>
    <property type="evidence" value="ECO:0007669"/>
    <property type="project" value="UniProtKB-SubCell"/>
</dbReference>
<dbReference type="Gene3D" id="1.20.1280.50">
    <property type="match status" value="1"/>
</dbReference>
<dbReference type="PANTHER" id="PTHR13318:SF190">
    <property type="entry name" value="PARTNER OF PAIRED, ISOFORM B"/>
    <property type="match status" value="1"/>
</dbReference>
<dbReference type="EMBL" id="JALJOV010000125">
    <property type="protein sequence ID" value="KAK9866890.1"/>
    <property type="molecule type" value="Genomic_DNA"/>
</dbReference>
<organism evidence="4 5">
    <name type="scientific">Apatococcus fuscideae</name>
    <dbReference type="NCBI Taxonomy" id="2026836"/>
    <lineage>
        <taxon>Eukaryota</taxon>
        <taxon>Viridiplantae</taxon>
        <taxon>Chlorophyta</taxon>
        <taxon>core chlorophytes</taxon>
        <taxon>Trebouxiophyceae</taxon>
        <taxon>Chlorellales</taxon>
        <taxon>Chlorellaceae</taxon>
        <taxon>Apatococcus</taxon>
    </lineage>
</organism>
<evidence type="ECO:0000259" key="3">
    <source>
        <dbReference type="Pfam" id="PF25372"/>
    </source>
</evidence>
<evidence type="ECO:0000256" key="1">
    <source>
        <dbReference type="ARBA" id="ARBA00004430"/>
    </source>
</evidence>
<proteinExistence type="predicted"/>
<dbReference type="Pfam" id="PF25372">
    <property type="entry name" value="DUF7885"/>
    <property type="match status" value="1"/>
</dbReference>
<accession>A0AAW1TBE6</accession>
<dbReference type="AlphaFoldDB" id="A0AAW1TBE6"/>
<dbReference type="InterPro" id="IPR006553">
    <property type="entry name" value="Leu-rich_rpt_Cys-con_subtyp"/>
</dbReference>
<dbReference type="GO" id="GO:0019005">
    <property type="term" value="C:SCF ubiquitin ligase complex"/>
    <property type="evidence" value="ECO:0007669"/>
    <property type="project" value="TreeGrafter"/>
</dbReference>
<dbReference type="InterPro" id="IPR001611">
    <property type="entry name" value="Leu-rich_rpt"/>
</dbReference>
<dbReference type="InterPro" id="IPR057207">
    <property type="entry name" value="FBXL15_LRR"/>
</dbReference>
<sequence length="925" mass="98036">MGRPMEDKASAVYAAKTSPTKPSAPSVGQAPVKTAPQPRKGQSMRHAARIRHLLEGAKSDWQGLPANVVAQIGQQLPRDALQTARGVCREWKQVMGDAVDRLAPSRLLPPASSTPGPDGDGLLNFLRREATKHNGSDKHRAIINLMEDILCSPGLQRQAHAQITVRVQRWEMDFVRMALSFPLLTHLDLTGAVLVIAPGEGRSSSLRCDPSAAGFAHSHGTHSAPTCFGLSPLGLEEAVEPSAFPSRPSWASPLASAGVLGASGYPSRPVGASPLSRVGIAAELWGDQLAGPEASRVLQWLSLDERPASVLSASTQRLAALAAQNMMDGASGTSLNATFPPRRSPSNVVQALPRLQCLSLQFARMSDCSIPAIAAELGKPLWMPPLHIRFASAVEALDQVLGYGPGLLQDGDMMALAGLSSLVQLDLSDQADVTDVGFAALAALPQLQIPTDLDVTCKEFELPALPIHPSEVFAVNLAATSAGDCALVVLSSCSSITSLNLARCRHISDVGFAALENLPNLLTLDATKCHSLSDDGVGHLAQGCSSLRTLTLSECVHITNQGMEELAVMKQLTRLDLSVCREVTDAGVMHLSRLTTLSSLDLTFIDKVTQVGVASLSRLKNLRDLGVACCSLQSIAQASLPSLIHLTSLDLKGLRGPITAADAAALTAMPRLESLILAFCEQVDDDTLVALSKAKSLKGLNLAFCKAVTDRGVGSLAAITALQSLNLQGCGRGLPHIGASLGKLTALHQLHSLNLSSTYLTHACMQALSRLTQLTELNLKYAKIVPPEPDLAVLSPLANLQNLNLGGCRVLHAPKFRVVRDCDMSALSGLSALRELNLSFCQNITDAGLAELRTLSNLKTLDVANCPMLSDGGLDDVITSLPRLSQVVTGDGVARMDAASRSVGNKWDRWKSWIEMLTMAREESA</sequence>
<keyword evidence="5" id="KW-1185">Reference proteome</keyword>
<protein>
    <recommendedName>
        <fullName evidence="3">F-box/LRR-repeat protein 15-like leucin rich repeat domain-containing protein</fullName>
    </recommendedName>
</protein>
<dbReference type="Proteomes" id="UP001485043">
    <property type="component" value="Unassembled WGS sequence"/>
</dbReference>
<evidence type="ECO:0000313" key="4">
    <source>
        <dbReference type="EMBL" id="KAK9866890.1"/>
    </source>
</evidence>
<evidence type="ECO:0000256" key="2">
    <source>
        <dbReference type="SAM" id="MobiDB-lite"/>
    </source>
</evidence>
<dbReference type="SUPFAM" id="SSF52047">
    <property type="entry name" value="RNI-like"/>
    <property type="match status" value="1"/>
</dbReference>
<name>A0AAW1TBE6_9CHLO</name>
<feature type="region of interest" description="Disordered" evidence="2">
    <location>
        <begin position="1"/>
        <end position="46"/>
    </location>
</feature>
<dbReference type="GO" id="GO:0031146">
    <property type="term" value="P:SCF-dependent proteasomal ubiquitin-dependent protein catabolic process"/>
    <property type="evidence" value="ECO:0007669"/>
    <property type="project" value="TreeGrafter"/>
</dbReference>
<dbReference type="InterPro" id="IPR032675">
    <property type="entry name" value="LRR_dom_sf"/>
</dbReference>
<comment type="subcellular location">
    <subcellularLocation>
        <location evidence="1">Cytoplasm</location>
        <location evidence="1">Cytoskeleton</location>
        <location evidence="1">Cilium axoneme</location>
    </subcellularLocation>
</comment>